<name>A0ABR3P2Q5_9PEZI</name>
<evidence type="ECO:0000313" key="2">
    <source>
        <dbReference type="EMBL" id="KAL1296797.1"/>
    </source>
</evidence>
<dbReference type="InterPro" id="IPR050317">
    <property type="entry name" value="Plant_Fungal_Acyltransferase"/>
</dbReference>
<dbReference type="Gene3D" id="3.30.559.10">
    <property type="entry name" value="Chloramphenicol acetyltransferase-like domain"/>
    <property type="match status" value="2"/>
</dbReference>
<keyword evidence="3" id="KW-1185">Reference proteome</keyword>
<organism evidence="2 3">
    <name type="scientific">Neodothiora populina</name>
    <dbReference type="NCBI Taxonomy" id="2781224"/>
    <lineage>
        <taxon>Eukaryota</taxon>
        <taxon>Fungi</taxon>
        <taxon>Dikarya</taxon>
        <taxon>Ascomycota</taxon>
        <taxon>Pezizomycotina</taxon>
        <taxon>Dothideomycetes</taxon>
        <taxon>Dothideomycetidae</taxon>
        <taxon>Dothideales</taxon>
        <taxon>Dothioraceae</taxon>
        <taxon>Neodothiora</taxon>
    </lineage>
</organism>
<accession>A0ABR3P2Q5</accession>
<evidence type="ECO:0000313" key="3">
    <source>
        <dbReference type="Proteomes" id="UP001562354"/>
    </source>
</evidence>
<gene>
    <name evidence="2" type="ORF">AAFC00_000257</name>
</gene>
<dbReference type="InterPro" id="IPR023213">
    <property type="entry name" value="CAT-like_dom_sf"/>
</dbReference>
<proteinExistence type="predicted"/>
<dbReference type="PANTHER" id="PTHR31642:SF310">
    <property type="entry name" value="FATTY ALCOHOL:CAFFEOYL-COA ACYLTRANSFERASE"/>
    <property type="match status" value="1"/>
</dbReference>
<dbReference type="Pfam" id="PF02458">
    <property type="entry name" value="Transferase"/>
    <property type="match status" value="1"/>
</dbReference>
<sequence length="486" mass="54174">MGGIEQAPVLLALEQVGPKGWIRDMLCLELDSEYDASHITSILKSAWASFKERTPMVGTEAVPVGPDVKPTGMLKLQPYREGEIVDFVVKDHRSDPGLPSFAQLKAQNFPNASMDTEKLCLRGRNGEWPTFGVDRLPTNMMQANLIKGGLLLNHLCFHAFADGTTMWKFIELFAEDVRRAQGLSIHQAAEIPITDRAKLLRSNKDRACANFAQEHLEFVHLPFTPEGLPDGLTKAQHHAHVFRFTPEAIRALKEECAPRNVRLLKDKIPAAELPEFVTTNDVLTALLWRSVQRAEQSDHSTIAADKHSVAQVALDARRRAHETIHPHTLGNILGYAAIALPLSHVLSPDTASLADLAVSVRQAVAKCDKSYHDELAHYIENMDDVNRLAGIAFLDMPGANVLQSNWREFDYYNIEWGPAFGHHLKAVRFPAHGVCSGFQIILPCPPDAPEGTVEMLVDLSDDAWSRMMTDEIWNRYAMNPTTTDYV</sequence>
<dbReference type="EMBL" id="JBFMKM010000018">
    <property type="protein sequence ID" value="KAL1296797.1"/>
    <property type="molecule type" value="Genomic_DNA"/>
</dbReference>
<comment type="caution">
    <text evidence="2">The sequence shown here is derived from an EMBL/GenBank/DDBJ whole genome shotgun (WGS) entry which is preliminary data.</text>
</comment>
<dbReference type="RefSeq" id="XP_069196479.1">
    <property type="nucleotide sequence ID" value="XM_069342006.1"/>
</dbReference>
<keyword evidence="1" id="KW-0808">Transferase</keyword>
<reference evidence="2 3" key="1">
    <citation type="submission" date="2024-07" db="EMBL/GenBank/DDBJ databases">
        <title>Draft sequence of the Neodothiora populina.</title>
        <authorList>
            <person name="Drown D.D."/>
            <person name="Schuette U.S."/>
            <person name="Buechlein A.B."/>
            <person name="Rusch D.R."/>
            <person name="Winton L.W."/>
            <person name="Adams G.A."/>
        </authorList>
    </citation>
    <scope>NUCLEOTIDE SEQUENCE [LARGE SCALE GENOMIC DNA]</scope>
    <source>
        <strain evidence="2 3">CPC 39397</strain>
    </source>
</reference>
<dbReference type="GeneID" id="95973960"/>
<dbReference type="Proteomes" id="UP001562354">
    <property type="component" value="Unassembled WGS sequence"/>
</dbReference>
<evidence type="ECO:0000256" key="1">
    <source>
        <dbReference type="ARBA" id="ARBA00022679"/>
    </source>
</evidence>
<dbReference type="PANTHER" id="PTHR31642">
    <property type="entry name" value="TRICHOTHECENE 3-O-ACETYLTRANSFERASE"/>
    <property type="match status" value="1"/>
</dbReference>
<protein>
    <submittedName>
        <fullName evidence="2">Uncharacterized protein</fullName>
    </submittedName>
</protein>